<dbReference type="PANTHER" id="PTHR11002">
    <property type="entry name" value="CARBONIC ANHYDRASE"/>
    <property type="match status" value="1"/>
</dbReference>
<dbReference type="KEGG" id="mbat:BN1208_1022"/>
<reference evidence="9" key="1">
    <citation type="submission" date="2014-12" db="EMBL/GenBank/DDBJ databases">
        <authorList>
            <person name="Salcher M.M."/>
        </authorList>
    </citation>
    <scope>NUCLEOTIDE SEQUENCE [LARGE SCALE GENOMIC DNA]</scope>
    <source>
        <strain evidence="9">MMS-10A-171</strain>
    </source>
</reference>
<evidence type="ECO:0000256" key="2">
    <source>
        <dbReference type="ARBA" id="ARBA00012925"/>
    </source>
</evidence>
<evidence type="ECO:0000256" key="6">
    <source>
        <dbReference type="ARBA" id="ARBA00048348"/>
    </source>
</evidence>
<feature type="binding site" evidence="7">
    <location>
        <position position="60"/>
    </location>
    <ligand>
        <name>Zn(2+)</name>
        <dbReference type="ChEBI" id="CHEBI:29105"/>
    </ligand>
</feature>
<dbReference type="Gene3D" id="3.40.1050.10">
    <property type="entry name" value="Carbonic anhydrase"/>
    <property type="match status" value="1"/>
</dbReference>
<evidence type="ECO:0000256" key="5">
    <source>
        <dbReference type="ARBA" id="ARBA00023239"/>
    </source>
</evidence>
<dbReference type="SMART" id="SM00947">
    <property type="entry name" value="Pro_CA"/>
    <property type="match status" value="1"/>
</dbReference>
<dbReference type="InterPro" id="IPR001765">
    <property type="entry name" value="Carbonic_anhydrase"/>
</dbReference>
<evidence type="ECO:0000256" key="7">
    <source>
        <dbReference type="PIRSR" id="PIRSR601765-1"/>
    </source>
</evidence>
<comment type="catalytic activity">
    <reaction evidence="6">
        <text>hydrogencarbonate + H(+) = CO2 + H2O</text>
        <dbReference type="Rhea" id="RHEA:10748"/>
        <dbReference type="ChEBI" id="CHEBI:15377"/>
        <dbReference type="ChEBI" id="CHEBI:15378"/>
        <dbReference type="ChEBI" id="CHEBI:16526"/>
        <dbReference type="ChEBI" id="CHEBI:17544"/>
        <dbReference type="EC" id="4.2.1.1"/>
    </reaction>
</comment>
<evidence type="ECO:0000256" key="1">
    <source>
        <dbReference type="ARBA" id="ARBA00006217"/>
    </source>
</evidence>
<dbReference type="GO" id="GO:0008270">
    <property type="term" value="F:zinc ion binding"/>
    <property type="evidence" value="ECO:0007669"/>
    <property type="project" value="InterPro"/>
</dbReference>
<sequence>MYRHPDIDRDQLTPRQALDILIEGNQRFKNNVLRERDMLRVRDEIVDKQHPFASVLSCSDSRTTVELIFDQNLGDIFSVRLAGNIASNKAIGSLELSCKYLGSKLVIVMGHSNCGAIKAACDHYKGGNIGEIIELIDPAVTLEKTITEHRNSTNDVFVGKVCFHNVEIQMERILKRSSLLTEMIDRKVIGLIGAVYNLASGEVEFDHNHTYI</sequence>
<proteinExistence type="inferred from homology"/>
<keyword evidence="3 7" id="KW-0479">Metal-binding</keyword>
<dbReference type="EC" id="4.2.1.1" evidence="2"/>
<dbReference type="InterPro" id="IPR036874">
    <property type="entry name" value="Carbonic_anhydrase_sf"/>
</dbReference>
<dbReference type="EMBL" id="LN827929">
    <property type="protein sequence ID" value="CEZ19903.1"/>
    <property type="molecule type" value="Genomic_DNA"/>
</dbReference>
<dbReference type="OrthoDB" id="9797527at2"/>
<dbReference type="SUPFAM" id="SSF53056">
    <property type="entry name" value="beta-carbonic anhydrase, cab"/>
    <property type="match status" value="1"/>
</dbReference>
<evidence type="ECO:0000313" key="9">
    <source>
        <dbReference type="Proteomes" id="UP000064007"/>
    </source>
</evidence>
<evidence type="ECO:0000313" key="8">
    <source>
        <dbReference type="EMBL" id="CEZ19903.1"/>
    </source>
</evidence>
<dbReference type="RefSeq" id="WP_046488504.1">
    <property type="nucleotide sequence ID" value="NZ_LN827929.1"/>
</dbReference>
<comment type="similarity">
    <text evidence="1">Belongs to the beta-class carbonic anhydrase family.</text>
</comment>
<feature type="binding site" evidence="7">
    <location>
        <position position="58"/>
    </location>
    <ligand>
        <name>Zn(2+)</name>
        <dbReference type="ChEBI" id="CHEBI:29105"/>
    </ligand>
</feature>
<evidence type="ECO:0000256" key="3">
    <source>
        <dbReference type="ARBA" id="ARBA00022723"/>
    </source>
</evidence>
<name>A0A0D6EXC0_9PROT</name>
<keyword evidence="5" id="KW-0456">Lyase</keyword>
<dbReference type="PANTHER" id="PTHR11002:SF76">
    <property type="entry name" value="CARBONIC ANHYDRASE"/>
    <property type="match status" value="1"/>
</dbReference>
<evidence type="ECO:0000256" key="4">
    <source>
        <dbReference type="ARBA" id="ARBA00022833"/>
    </source>
</evidence>
<dbReference type="Pfam" id="PF00484">
    <property type="entry name" value="Pro_CA"/>
    <property type="match status" value="1"/>
</dbReference>
<comment type="cofactor">
    <cofactor evidence="7">
        <name>Zn(2+)</name>
        <dbReference type="ChEBI" id="CHEBI:29105"/>
    </cofactor>
    <text evidence="7">Binds 1 zinc ion per subunit.</text>
</comment>
<accession>A0A0D6EXC0</accession>
<dbReference type="GO" id="GO:0004089">
    <property type="term" value="F:carbonate dehydratase activity"/>
    <property type="evidence" value="ECO:0007669"/>
    <property type="project" value="UniProtKB-EC"/>
</dbReference>
<feature type="binding site" evidence="7">
    <location>
        <position position="111"/>
    </location>
    <ligand>
        <name>Zn(2+)</name>
        <dbReference type="ChEBI" id="CHEBI:29105"/>
    </ligand>
</feature>
<keyword evidence="4 7" id="KW-0862">Zinc</keyword>
<dbReference type="CDD" id="cd03378">
    <property type="entry name" value="beta_CA_cladeC"/>
    <property type="match status" value="1"/>
</dbReference>
<organism evidence="8 9">
    <name type="scientific">Candidatus Methylopumilus planktonicus</name>
    <dbReference type="NCBI Taxonomy" id="1581557"/>
    <lineage>
        <taxon>Bacteria</taxon>
        <taxon>Pseudomonadati</taxon>
        <taxon>Pseudomonadota</taxon>
        <taxon>Betaproteobacteria</taxon>
        <taxon>Nitrosomonadales</taxon>
        <taxon>Methylophilaceae</taxon>
        <taxon>Candidatus Methylopumilus</taxon>
    </lineage>
</organism>
<gene>
    <name evidence="8" type="ORF">BN1208_1022</name>
</gene>
<dbReference type="Proteomes" id="UP000064007">
    <property type="component" value="Chromosome 1"/>
</dbReference>
<feature type="binding site" evidence="7">
    <location>
        <position position="114"/>
    </location>
    <ligand>
        <name>Zn(2+)</name>
        <dbReference type="ChEBI" id="CHEBI:29105"/>
    </ligand>
</feature>
<dbReference type="STRING" id="1581557.BN1208_1022"/>
<dbReference type="AlphaFoldDB" id="A0A0D6EXC0"/>
<protein>
    <recommendedName>
        <fullName evidence="2">carbonic anhydrase</fullName>
        <ecNumber evidence="2">4.2.1.1</ecNumber>
    </recommendedName>
</protein>
<dbReference type="HOGENOM" id="CLU_053879_4_1_4"/>
<keyword evidence="9" id="KW-1185">Reference proteome</keyword>